<evidence type="ECO:0000256" key="1">
    <source>
        <dbReference type="ARBA" id="ARBA00023015"/>
    </source>
</evidence>
<evidence type="ECO:0000256" key="5">
    <source>
        <dbReference type="SAM" id="SignalP"/>
    </source>
</evidence>
<keyword evidence="4" id="KW-0472">Membrane</keyword>
<evidence type="ECO:0000259" key="6">
    <source>
        <dbReference type="PROSITE" id="PS01124"/>
    </source>
</evidence>
<feature type="transmembrane region" description="Helical" evidence="4">
    <location>
        <begin position="331"/>
        <end position="348"/>
    </location>
</feature>
<dbReference type="InterPro" id="IPR019734">
    <property type="entry name" value="TPR_rpt"/>
</dbReference>
<dbReference type="SMART" id="SM00028">
    <property type="entry name" value="TPR"/>
    <property type="match status" value="4"/>
</dbReference>
<dbReference type="GO" id="GO:0043565">
    <property type="term" value="F:sequence-specific DNA binding"/>
    <property type="evidence" value="ECO:0007669"/>
    <property type="project" value="InterPro"/>
</dbReference>
<dbReference type="RefSeq" id="WP_089790750.1">
    <property type="nucleotide sequence ID" value="NZ_FOIU01000001.1"/>
</dbReference>
<dbReference type="STRING" id="356305.SAMN05421841_0810"/>
<dbReference type="SMART" id="SM00342">
    <property type="entry name" value="HTH_ARAC"/>
    <property type="match status" value="1"/>
</dbReference>
<proteinExistence type="predicted"/>
<dbReference type="PANTHER" id="PTHR43280:SF2">
    <property type="entry name" value="HTH-TYPE TRANSCRIPTIONAL REGULATOR EXSA"/>
    <property type="match status" value="1"/>
</dbReference>
<keyword evidence="5" id="KW-0732">Signal</keyword>
<feature type="chain" id="PRO_5011463667" evidence="5">
    <location>
        <begin position="19"/>
        <end position="523"/>
    </location>
</feature>
<keyword evidence="3" id="KW-0804">Transcription</keyword>
<keyword evidence="1" id="KW-0805">Transcription regulation</keyword>
<evidence type="ECO:0000256" key="4">
    <source>
        <dbReference type="SAM" id="Phobius"/>
    </source>
</evidence>
<reference evidence="8" key="1">
    <citation type="submission" date="2016-10" db="EMBL/GenBank/DDBJ databases">
        <authorList>
            <person name="Varghese N."/>
            <person name="Submissions S."/>
        </authorList>
    </citation>
    <scope>NUCLEOTIDE SEQUENCE [LARGE SCALE GENOMIC DNA]</scope>
    <source>
        <strain evidence="8">DSM 17724</strain>
    </source>
</reference>
<dbReference type="SUPFAM" id="SSF46689">
    <property type="entry name" value="Homeodomain-like"/>
    <property type="match status" value="1"/>
</dbReference>
<dbReference type="SUPFAM" id="SSF81901">
    <property type="entry name" value="HCP-like"/>
    <property type="match status" value="1"/>
</dbReference>
<accession>A0A1I0NUB3</accession>
<evidence type="ECO:0000313" key="7">
    <source>
        <dbReference type="EMBL" id="SEW05286.1"/>
    </source>
</evidence>
<dbReference type="Gene3D" id="1.10.10.60">
    <property type="entry name" value="Homeodomain-like"/>
    <property type="match status" value="2"/>
</dbReference>
<dbReference type="Gene3D" id="1.25.40.10">
    <property type="entry name" value="Tetratricopeptide repeat domain"/>
    <property type="match status" value="2"/>
</dbReference>
<feature type="domain" description="HTH araC/xylS-type" evidence="6">
    <location>
        <begin position="409"/>
        <end position="513"/>
    </location>
</feature>
<keyword evidence="8" id="KW-1185">Reference proteome</keyword>
<keyword evidence="4" id="KW-1133">Transmembrane helix</keyword>
<dbReference type="OrthoDB" id="5295174at2"/>
<organism evidence="7 8">
    <name type="scientific">Chryseobacterium wanjuense</name>
    <dbReference type="NCBI Taxonomy" id="356305"/>
    <lineage>
        <taxon>Bacteria</taxon>
        <taxon>Pseudomonadati</taxon>
        <taxon>Bacteroidota</taxon>
        <taxon>Flavobacteriia</taxon>
        <taxon>Flavobacteriales</taxon>
        <taxon>Weeksellaceae</taxon>
        <taxon>Chryseobacterium group</taxon>
        <taxon>Chryseobacterium</taxon>
    </lineage>
</organism>
<evidence type="ECO:0000256" key="2">
    <source>
        <dbReference type="ARBA" id="ARBA00023125"/>
    </source>
</evidence>
<dbReference type="GO" id="GO:0003700">
    <property type="term" value="F:DNA-binding transcription factor activity"/>
    <property type="evidence" value="ECO:0007669"/>
    <property type="project" value="InterPro"/>
</dbReference>
<dbReference type="Pfam" id="PF12833">
    <property type="entry name" value="HTH_18"/>
    <property type="match status" value="1"/>
</dbReference>
<protein>
    <submittedName>
        <fullName evidence="7">Tetratricopeptide repeat-containing protein</fullName>
    </submittedName>
</protein>
<keyword evidence="4" id="KW-0812">Transmembrane</keyword>
<evidence type="ECO:0000313" key="8">
    <source>
        <dbReference type="Proteomes" id="UP000199469"/>
    </source>
</evidence>
<dbReference type="PROSITE" id="PS01124">
    <property type="entry name" value="HTH_ARAC_FAMILY_2"/>
    <property type="match status" value="1"/>
</dbReference>
<dbReference type="InterPro" id="IPR011990">
    <property type="entry name" value="TPR-like_helical_dom_sf"/>
</dbReference>
<dbReference type="InterPro" id="IPR018060">
    <property type="entry name" value="HTH_AraC"/>
</dbReference>
<dbReference type="InterPro" id="IPR009057">
    <property type="entry name" value="Homeodomain-like_sf"/>
</dbReference>
<dbReference type="PANTHER" id="PTHR43280">
    <property type="entry name" value="ARAC-FAMILY TRANSCRIPTIONAL REGULATOR"/>
    <property type="match status" value="1"/>
</dbReference>
<dbReference type="Proteomes" id="UP000199469">
    <property type="component" value="Unassembled WGS sequence"/>
</dbReference>
<evidence type="ECO:0000256" key="3">
    <source>
        <dbReference type="ARBA" id="ARBA00023163"/>
    </source>
</evidence>
<gene>
    <name evidence="7" type="ORF">SAMN05421841_0810</name>
</gene>
<dbReference type="AlphaFoldDB" id="A0A1I0NUB3"/>
<feature type="signal peptide" evidence="5">
    <location>
        <begin position="1"/>
        <end position="18"/>
    </location>
</feature>
<keyword evidence="2" id="KW-0238">DNA-binding</keyword>
<dbReference type="EMBL" id="FOIU01000001">
    <property type="protein sequence ID" value="SEW05286.1"/>
    <property type="molecule type" value="Genomic_DNA"/>
</dbReference>
<name>A0A1I0NUB3_9FLAO</name>
<dbReference type="Pfam" id="PF13424">
    <property type="entry name" value="TPR_12"/>
    <property type="match status" value="1"/>
</dbReference>
<sequence>MKKRFFLSLLIACISANAQDLTSYNKLYTKTYLETAPKDFNKALSIADSLYKTSQTPYFQAKSLMLTASLYRQSGDVKKSVLYAERSALIVDGTDDSNWKCRIYLFLASQYRILELYNQSKKYSEKGLEISKTISDTLIAHNIQGMALQEMAYYEIDRKKYKKSIQYIQRSQAHFNNIKKDKDFFTSTNEQLLGLSYYHLKNIETSLFHYEKALNLVKDVPENQLTGYIYNGLANVYLEKNDLIKAKKYLDLAQKVADKAEHLELKKEVYSTVEQYYIKTKDIEKLKDLGLKKDTLDRKITSKTRQFIDESYTNLDKKIIKAEKKSTQKNYLIIITGLLVILILALYIRSKIQQRKNIEKFKEILRRSNEKPKLAEPIVVKEVKIEDTDIESSEATVLMTSETEEKLLAKLNKFEKSNLFNNKNISLPFLAGRFETNTKYLSYVINTHKEKDFNNYINELRINYIIEKLKNEPQYRNYKMASLAEEIGFSSHSKFSKVFKKVTSLSPSLFIKYLQDETQSKKD</sequence>